<dbReference type="GO" id="GO:0016746">
    <property type="term" value="F:acyltransferase activity"/>
    <property type="evidence" value="ECO:0007669"/>
    <property type="project" value="InterPro"/>
</dbReference>
<organism evidence="3 4">
    <name type="scientific">Diversispora epigaea</name>
    <dbReference type="NCBI Taxonomy" id="1348612"/>
    <lineage>
        <taxon>Eukaryota</taxon>
        <taxon>Fungi</taxon>
        <taxon>Fungi incertae sedis</taxon>
        <taxon>Mucoromycota</taxon>
        <taxon>Glomeromycotina</taxon>
        <taxon>Glomeromycetes</taxon>
        <taxon>Diversisporales</taxon>
        <taxon>Diversisporaceae</taxon>
        <taxon>Diversispora</taxon>
    </lineage>
</organism>
<reference evidence="3 4" key="1">
    <citation type="submission" date="2018-08" db="EMBL/GenBank/DDBJ databases">
        <title>Genome and evolution of the arbuscular mycorrhizal fungus Diversispora epigaea (formerly Glomus versiforme) and its bacterial endosymbionts.</title>
        <authorList>
            <person name="Sun X."/>
            <person name="Fei Z."/>
            <person name="Harrison M."/>
        </authorList>
    </citation>
    <scope>NUCLEOTIDE SEQUENCE [LARGE SCALE GENOMIC DNA]</scope>
    <source>
        <strain evidence="3 4">IT104</strain>
    </source>
</reference>
<dbReference type="GO" id="GO:0036149">
    <property type="term" value="P:phosphatidylinositol acyl-chain remodeling"/>
    <property type="evidence" value="ECO:0007669"/>
    <property type="project" value="TreeGrafter"/>
</dbReference>
<dbReference type="SUPFAM" id="SSF69593">
    <property type="entry name" value="Glycerol-3-phosphate (1)-acyltransferase"/>
    <property type="match status" value="1"/>
</dbReference>
<dbReference type="Proteomes" id="UP000266861">
    <property type="component" value="Unassembled WGS sequence"/>
</dbReference>
<dbReference type="EMBL" id="PQFF01000246">
    <property type="protein sequence ID" value="RHZ70587.1"/>
    <property type="molecule type" value="Genomic_DNA"/>
</dbReference>
<evidence type="ECO:0000313" key="3">
    <source>
        <dbReference type="EMBL" id="RHZ70587.1"/>
    </source>
</evidence>
<keyword evidence="4" id="KW-1185">Reference proteome</keyword>
<accession>A0A397I6R2</accession>
<evidence type="ECO:0000256" key="1">
    <source>
        <dbReference type="SAM" id="Phobius"/>
    </source>
</evidence>
<dbReference type="GO" id="GO:0005783">
    <property type="term" value="C:endoplasmic reticulum"/>
    <property type="evidence" value="ECO:0007669"/>
    <property type="project" value="TreeGrafter"/>
</dbReference>
<keyword evidence="1" id="KW-1133">Transmembrane helix</keyword>
<feature type="domain" description="Phospholipid/glycerol acyltransferase" evidence="2">
    <location>
        <begin position="107"/>
        <end position="154"/>
    </location>
</feature>
<evidence type="ECO:0000313" key="4">
    <source>
        <dbReference type="Proteomes" id="UP000266861"/>
    </source>
</evidence>
<sequence>MAIPSEPQSLNLVQWLVRSVVFFGFYVFHCTLINLAQFSALLLWPFPNNLFHNFIIYTQRCYGNILVSMNQFFAPSKFIITVDKSAKNIVSTWSDGNNSKFELDMPERLILMANHQIYADWIYIWVLSYFGNAHGAIKIILKDSLKWIPLFGWVRY</sequence>
<dbReference type="PANTHER" id="PTHR10983:SF16">
    <property type="entry name" value="LYSOCARDIOLIPIN ACYLTRANSFERASE 1"/>
    <property type="match status" value="1"/>
</dbReference>
<proteinExistence type="predicted"/>
<comment type="caution">
    <text evidence="3">The sequence shown here is derived from an EMBL/GenBank/DDBJ whole genome shotgun (WGS) entry which is preliminary data.</text>
</comment>
<dbReference type="PANTHER" id="PTHR10983">
    <property type="entry name" value="1-ACYLGLYCEROL-3-PHOSPHATE ACYLTRANSFERASE-RELATED"/>
    <property type="match status" value="1"/>
</dbReference>
<dbReference type="OrthoDB" id="189226at2759"/>
<evidence type="ECO:0000259" key="2">
    <source>
        <dbReference type="Pfam" id="PF01553"/>
    </source>
</evidence>
<dbReference type="STRING" id="1348612.A0A397I6R2"/>
<feature type="transmembrane region" description="Helical" evidence="1">
    <location>
        <begin position="20"/>
        <end position="44"/>
    </location>
</feature>
<name>A0A397I6R2_9GLOM</name>
<keyword evidence="1" id="KW-0812">Transmembrane</keyword>
<protein>
    <recommendedName>
        <fullName evidence="2">Phospholipid/glycerol acyltransferase domain-containing protein</fullName>
    </recommendedName>
</protein>
<dbReference type="Pfam" id="PF01553">
    <property type="entry name" value="Acyltransferase"/>
    <property type="match status" value="1"/>
</dbReference>
<gene>
    <name evidence="3" type="ORF">Glove_269g37</name>
</gene>
<dbReference type="AlphaFoldDB" id="A0A397I6R2"/>
<keyword evidence="1" id="KW-0472">Membrane</keyword>
<dbReference type="InterPro" id="IPR002123">
    <property type="entry name" value="Plipid/glycerol_acylTrfase"/>
</dbReference>